<name>A0A7W7PKI6_9ACTN</name>
<dbReference type="EMBL" id="JACHJH010000003">
    <property type="protein sequence ID" value="MBB4893254.1"/>
    <property type="molecule type" value="Genomic_DNA"/>
</dbReference>
<dbReference type="RefSeq" id="WP_184349140.1">
    <property type="nucleotide sequence ID" value="NZ_JACHJH010000003.1"/>
</dbReference>
<gene>
    <name evidence="1" type="ORF">FHS39_002285</name>
</gene>
<sequence length="310" mass="32882">MTTQHASERTFEALPPVRGTAFARSWWGRTWLKALEDTALDGKQVKAGRRHARAGAVGAVSVQPGRITAVVRDRDGMSYRSDVLVQQLSAADWARLLELVAGRAGHLAALLDGEMPPELVEDAEAVGVELLPGIGDLEPECACEAWDHCAHTVALCHQVARLLDEDPFVLLLMRGRGESKLVKRVQELGAERNTAHAPRPPAGVLAHEAFTARHRLPPLPAPLPVADTPVRSPLSAGDVPAGCEVDVAALEFLAADAAVRARMLLEEALAPGHELTPLPAEPTVREDAARLTAAGPPQASIARLTAAALG</sequence>
<evidence type="ECO:0000313" key="1">
    <source>
        <dbReference type="EMBL" id="MBB4893254.1"/>
    </source>
</evidence>
<evidence type="ECO:0000313" key="2">
    <source>
        <dbReference type="Proteomes" id="UP000556084"/>
    </source>
</evidence>
<accession>A0A7W7PKI6</accession>
<organism evidence="1 2">
    <name type="scientific">Streptomyces olivoverticillatus</name>
    <dbReference type="NCBI Taxonomy" id="66427"/>
    <lineage>
        <taxon>Bacteria</taxon>
        <taxon>Bacillati</taxon>
        <taxon>Actinomycetota</taxon>
        <taxon>Actinomycetes</taxon>
        <taxon>Kitasatosporales</taxon>
        <taxon>Streptomycetaceae</taxon>
        <taxon>Streptomyces</taxon>
    </lineage>
</organism>
<dbReference type="PANTHER" id="PTHR38133:SF1">
    <property type="entry name" value="SLR1429 PROTEIN"/>
    <property type="match status" value="1"/>
</dbReference>
<comment type="caution">
    <text evidence="1">The sequence shown here is derived from an EMBL/GenBank/DDBJ whole genome shotgun (WGS) entry which is preliminary data.</text>
</comment>
<reference evidence="1 2" key="1">
    <citation type="submission" date="2020-08" db="EMBL/GenBank/DDBJ databases">
        <title>Genomic Encyclopedia of Type Strains, Phase III (KMG-III): the genomes of soil and plant-associated and newly described type strains.</title>
        <authorList>
            <person name="Whitman W."/>
        </authorList>
    </citation>
    <scope>NUCLEOTIDE SEQUENCE [LARGE SCALE GENOMIC DNA]</scope>
    <source>
        <strain evidence="1 2">CECT 3266</strain>
    </source>
</reference>
<protein>
    <submittedName>
        <fullName evidence="1">Putative Zn finger protein</fullName>
    </submittedName>
</protein>
<dbReference type="Proteomes" id="UP000556084">
    <property type="component" value="Unassembled WGS sequence"/>
</dbReference>
<dbReference type="PANTHER" id="PTHR38133">
    <property type="entry name" value="SLR1429 PROTEIN"/>
    <property type="match status" value="1"/>
</dbReference>
<dbReference type="AlphaFoldDB" id="A0A7W7PKI6"/>
<keyword evidence="2" id="KW-1185">Reference proteome</keyword>
<proteinExistence type="predicted"/>